<sequence>LIVTVRSGQKMDPADVNQVRSALLSQGIKLHQHEEQLCSINRGVKELSEQQSELQSTVATQGNHLAVQLQQVISRLDKPITPKPVALSAAQPTTLPSPPPASSCPLCLAAPEKFSGDSDDCRTFLVQCDLHFKHDPASFVSSQDKVTFMILYLSGRAAASRGDGLPRCQDFENMVDLATWIDTRLQERERETTRWQEVLQAPGDTMVSSQDIMRLVLPNPGLEERIPSHGDLERMEKREAEDRPKWDNKAQYLLTCVGFCVGLGNVWRFPYLCQSHGGGAFMIPFIILLILEGIPLLHLEFAIGQRLRKGSMGVWSAISPYLTGVGFASMTVSFLVGLYYNTIVAWVIWYFFNSFQSPLPWSQCPLNDNLTGMSQYRVSECKRSSPVDYFWYRETLNTSRAIEEAGGLQWWMVLCMVTAWSVLYVCCIRGIETTGKSGKVLHVHRLSTSPPLCHTFVLTIFLIRGLTLKGSVEGIKFLFTPDLNELVKPSTWMDAGAQVFFSFSLAFGGLISFSSYNPVHNNCEQDAVIISIINGCTSIYSATVIYSIIGFRATEQFDACLDDFSNQSCSRVSSFRNIMMLLNEFNLAEGNITKSNYDEMLQHLNSTMGPDVIQGLSLNTCNLKTFLSVGVEGTGLAFIVFTEAITKMPISPLWSVLFFIMLFCLGLSTMFGSIEGVVVPLQDLQILPKCPKEVLTGIVCFSCFLIALIFALTSGNYWLALFDGYAGSIPLLIIAFCEMTGVAYLYGMDRFNKDIEFMIGHKPNIFWQAAWRVVSPLIVLVILVFYFVTNVRAKLTYIAWNPSWANFPVMETLAYPNWVYAVIVILAGLPSLMIPGFALYRLFQRCCCKKTINKHEEWERRGPIVKISVQEATMKLKLPNPGLDNRIPSHGDLEKMEREEAGDRPKWDNKAQYLLTCVGFCVGLGNVWRFPYLCQSHGGGAFMIPFLILLVLEGIPLLHLEFAIGQRLRKGSVGVWRSINPYLTGVGIASMLVSFLVGMYYNTIMAWIMWYLFNSFQDPLPWSQCPLNANKTGLVEECARSSTVDYFWYRETLNTSAAIDDAGGLQWWIVLSLVSAWTLLYVCCIRGIETTGKAVYITSTLPYLVLTIFLIRGLTLKGSVEGIKFLFTPDVNELINPATWLDAGAQVFYSFSVAFGGLISFSSYNSVHNNCEQDAVLISIINGCTSVYSATVIYSIIGFRATEKYDDCLGGNILKLMNAFNYPENNITESNYNEVLNHLNMTNPDIIQGLQLDTCDMQTFLSQGVEGTGLAFIVFTEAIIKMPVSPLWAVLFFIMLFCLGLSTMFGSIEGVVVPLQDLNVLPRTWPKEVFCGLTCLISFAMGLIFALRSGNYWLALFDNFAGSIPLLVIGFCEMISVIYIYGIDRFNKDIEFMVGHKPNIFWQVTWRVVSPLIMAVILVFYFVTQVSKSLTYLVWDQEAANFPILEARSFPPWIYVIIFILAGVPSLAIPAVALFKFIQNKCCKKKDYMDDSVTTISGKIQMNDSMNVHMVAMRLVLPNPGLDLRIPKYDDLERMEKGEAGDRPKWDSKAQYILTCVGFCIGLGAFLIPYLILLVLEGMPLLLLEFAIGQRLRKGSVGVWRAIHPYLTGIGIGSMLVSFLVGLYYNTLIAWIMWYLFNSFQDPLPWTQCPLNDNGTGYVPECQRSSTVDYYFYRVTLNSSTSIADSGGIHWPIVVCLLAAWTVIAICCIRGIGTSGKAVYVTAILPYIVLAIFLIRGLTLKGALSGIKFLFTPDVDELIKPTTWLDAGAQVFYAFGLAWGGLISFSSYNPVHNNCMQDAVILSVVTGLTSVYAVMVTYSIIGFRATEKYDSCFSENIMTLLNAFDLPEDNITASNYEAAFSRLNSSSPDVVLGLDMKICDMQKLLSEGVEGTGLAFIVFTEAITKMPGSPAWSVLFFVMLLCLGLSTLFGNIEGVVVPLRDLNMLPKKWPHEAVTATTCVVAFIITLLFAQHSGLYWVTLFDNFAGSVPLLTIGLFEMISVVYIYGIDRLNKDLEFMIGHKPSIFWQVSWRFISPLIVLVILVFYLVTQAQEELTYLIWDPNSEVFPSLASVPYPSWINAVIFLLAGLDDRLPSYEDPERPKWDNKAQYILTTVGCRIGIGKRVAIPLPVSKSWRSIGTVYRPQAVYTTPLPYIVLAIFLIRGLTLKGAMSGIKFLFTLDFYSAFQGVEGTGLAFIVFTEAITKMPGSPAWSVLFFVMFFCLGLSTLFGNIEGVVVPVRDLNMFPPKWPHEALTGVTCIFSFIISLLFAQHLGFYWVTLFDNFAGPVPLLTIALFEIIAVAYIYGIDRLNKDLEFMLGRKPSIFWQVSWRFISPLIILFILVFYLVAQAEEKRQKQKVFSGIAMKLVLPNPGLDDRIPSYEDLERMEKEEASDRPQWDNKAQYILTCVGFCIGIGNVWRFPYLCQSHGGGAFMIPYLILLVLEGMPLLLLEFAIGQRLRKGSVGVWRAIHPYLTGIGIASMLVSLLIGLYYNTLIAWIMWYLFNSFQDPLPWTQCPLNDNGTGYVPECQRSSTVDYYFYRVTLNSSTSIADSGGIHWPIVVCLLAAWTVICICYIRGIGTSGKAVYVTAILPYIVLAIFLIRGLTLKGALSGVTFLFTPDVNELIKPTTWLDAGAQVFYAFSLAWGGLISFSSYNPVHNNCMQDAVILSAITGLTSIYAATVTYTIIGFRATDKYDNCISENIMTLLNAFDLPEDNITASNYEAAFSRLNSSSPDVVLGLDMKICDMQKLLSEGVEGTGLAFIVFTEAITQMPGSPAWSVLFFVMLLCLGLSTLFGNIEGVVVPLRDLNMLPKKWPQEAVTATTCVVAFIISLLFAQHSGLYWLTLFDNFAGSVPLLTIGLFEMIAVVYIYGIDRLNKDLEFMTGRKPSIFWQVSWRFISPLVVLVILVFYLVTQTQEKLTYLIWDPNSEEFPSLASVPYPSWINAVIFLLAGVPSLAMPVYALCRLVFVYCKKNTKSIYIRIRGVAVLQQNWSCAKSFCQLRMGKTKDLGVEERPKWDNKVQYLLTCIGFAVGLGNVWRFPYLCQIYGGGAFLIPYLIALVFEGLPLLYLELAIGQRLRKGSIGVWNSISPLLGGVGIASIIVSFLVGIFYNTILAWVLWYFFHSFQDPLPWSQCPLNDNSTGYNVECQKSTPVNYFWYRETLNITPDIEISGSPQWWLVICLATAWCIVYICFIKGIESMGKAVYVTATFPYLVLTIFLIRALTLPGASDGLAYLFTPDWEILKNPQVWLDAATQIFFSLSVAFGGLIAFSSYNAERYGPNLMNYLCGMICVLTYKALFVCFVSIRNNCERDAVLVGVINSATSIYASIPIFSILGFKATTGVNACRQENILALTNHFEFSDQNITTQNYDHWFEYLNRTAPDEVAKVSLRICDLQTFLDQSASGTGLAFIVFTEAVLEMPGSQVWAILFFIMLFSLGLSSMFGNLEGVLTPINDLKLVPKWIPNEVVTGIICLISFLTALIFSLESGNYWVEVFNTYVGSVPLLIIAFFELIGVIYVHGMKNFVLTVHFQYTH</sequence>
<keyword evidence="2" id="KW-1185">Reference proteome</keyword>
<proteinExistence type="predicted"/>
<organism evidence="1 2">
    <name type="scientific">Scortum barcoo</name>
    <name type="common">barcoo grunter</name>
    <dbReference type="NCBI Taxonomy" id="214431"/>
    <lineage>
        <taxon>Eukaryota</taxon>
        <taxon>Metazoa</taxon>
        <taxon>Chordata</taxon>
        <taxon>Craniata</taxon>
        <taxon>Vertebrata</taxon>
        <taxon>Euteleostomi</taxon>
        <taxon>Actinopterygii</taxon>
        <taxon>Neopterygii</taxon>
        <taxon>Teleostei</taxon>
        <taxon>Neoteleostei</taxon>
        <taxon>Acanthomorphata</taxon>
        <taxon>Eupercaria</taxon>
        <taxon>Centrarchiformes</taxon>
        <taxon>Terapontoidei</taxon>
        <taxon>Terapontidae</taxon>
        <taxon>Scortum</taxon>
    </lineage>
</organism>
<evidence type="ECO:0000313" key="1">
    <source>
        <dbReference type="EMBL" id="KAI3358419.1"/>
    </source>
</evidence>
<accession>A0ACB8VSM7</accession>
<gene>
    <name evidence="1" type="ORF">L3Q82_014843</name>
</gene>
<evidence type="ECO:0000313" key="2">
    <source>
        <dbReference type="Proteomes" id="UP000831701"/>
    </source>
</evidence>
<name>A0ACB8VSM7_9TELE</name>
<dbReference type="Proteomes" id="UP000831701">
    <property type="component" value="Chromosome 18"/>
</dbReference>
<protein>
    <submittedName>
        <fullName evidence="1">Uncharacterized protein</fullName>
    </submittedName>
</protein>
<dbReference type="EMBL" id="CM041548">
    <property type="protein sequence ID" value="KAI3358419.1"/>
    <property type="molecule type" value="Genomic_DNA"/>
</dbReference>
<comment type="caution">
    <text evidence="1">The sequence shown here is derived from an EMBL/GenBank/DDBJ whole genome shotgun (WGS) entry which is preliminary data.</text>
</comment>
<reference evidence="1" key="1">
    <citation type="submission" date="2022-04" db="EMBL/GenBank/DDBJ databases">
        <title>Jade perch genome.</title>
        <authorList>
            <person name="Chao B."/>
        </authorList>
    </citation>
    <scope>NUCLEOTIDE SEQUENCE</scope>
    <source>
        <strain evidence="1">CB-2022</strain>
    </source>
</reference>
<feature type="non-terminal residue" evidence="1">
    <location>
        <position position="1"/>
    </location>
</feature>